<name>A0AAD3SWH7_NEPGR</name>
<reference evidence="2" key="1">
    <citation type="submission" date="2023-05" db="EMBL/GenBank/DDBJ databases">
        <title>Nepenthes gracilis genome sequencing.</title>
        <authorList>
            <person name="Fukushima K."/>
        </authorList>
    </citation>
    <scope>NUCLEOTIDE SEQUENCE</scope>
    <source>
        <strain evidence="2">SING2019-196</strain>
    </source>
</reference>
<dbReference type="PANTHER" id="PTHR37187">
    <property type="entry name" value="EXPRESSED PROTEIN"/>
    <property type="match status" value="1"/>
</dbReference>
<dbReference type="Proteomes" id="UP001279734">
    <property type="component" value="Unassembled WGS sequence"/>
</dbReference>
<evidence type="ECO:0000313" key="3">
    <source>
        <dbReference type="Proteomes" id="UP001279734"/>
    </source>
</evidence>
<comment type="caution">
    <text evidence="2">The sequence shown here is derived from an EMBL/GenBank/DDBJ whole genome shotgun (WGS) entry which is preliminary data.</text>
</comment>
<evidence type="ECO:0000256" key="1">
    <source>
        <dbReference type="SAM" id="MobiDB-lite"/>
    </source>
</evidence>
<feature type="region of interest" description="Disordered" evidence="1">
    <location>
        <begin position="1"/>
        <end position="24"/>
    </location>
</feature>
<gene>
    <name evidence="2" type="ORF">Nepgr_021254</name>
</gene>
<evidence type="ECO:0000313" key="2">
    <source>
        <dbReference type="EMBL" id="GMH19413.1"/>
    </source>
</evidence>
<organism evidence="2 3">
    <name type="scientific">Nepenthes gracilis</name>
    <name type="common">Slender pitcher plant</name>
    <dbReference type="NCBI Taxonomy" id="150966"/>
    <lineage>
        <taxon>Eukaryota</taxon>
        <taxon>Viridiplantae</taxon>
        <taxon>Streptophyta</taxon>
        <taxon>Embryophyta</taxon>
        <taxon>Tracheophyta</taxon>
        <taxon>Spermatophyta</taxon>
        <taxon>Magnoliopsida</taxon>
        <taxon>eudicotyledons</taxon>
        <taxon>Gunneridae</taxon>
        <taxon>Pentapetalae</taxon>
        <taxon>Caryophyllales</taxon>
        <taxon>Nepenthaceae</taxon>
        <taxon>Nepenthes</taxon>
    </lineage>
</organism>
<proteinExistence type="predicted"/>
<keyword evidence="3" id="KW-1185">Reference proteome</keyword>
<dbReference type="AlphaFoldDB" id="A0AAD3SWH7"/>
<dbReference type="PANTHER" id="PTHR37187:SF7">
    <property type="entry name" value="EXPRESSED PROTEIN"/>
    <property type="match status" value="1"/>
</dbReference>
<protein>
    <submittedName>
        <fullName evidence="2">Uncharacterized protein</fullName>
    </submittedName>
</protein>
<sequence>MPMETANRTPSVENGISGSLSLNDNEIGAEKEQLAVEEVVSESTAQGRMLKPADYFPEEAAGAEGRASIEEVFDSIEESIPVLESVKQVVPLVEEVKHFAQSALVEVSPSYAVESKLKENGNDVLHLLDDKDKESPVIADLQPEKVEAEAILVVDEVSVNSSDVVGLTDVESGYKLSDSSASQAADLVDDVKDSESPEKSVDRVSAQAVDVKDLTVHENLEGQSLISSTPPAGQRASWKNCCGLLELFMGSSR</sequence>
<accession>A0AAD3SWH7</accession>
<dbReference type="EMBL" id="BSYO01000020">
    <property type="protein sequence ID" value="GMH19413.1"/>
    <property type="molecule type" value="Genomic_DNA"/>
</dbReference>